<dbReference type="HOGENOM" id="CLU_2647760_0_0_7"/>
<accession>W4L3F3</accession>
<proteinExistence type="predicted"/>
<name>W4L3F3_ENTF1</name>
<protein>
    <submittedName>
        <fullName evidence="1">Uncharacterized protein</fullName>
    </submittedName>
</protein>
<sequence>MYPDFLASPELALECLRQEHHMQRRQAERYRLALYTMDSPPFSFAAWRRAVTALLSRSYRRLKLKPELASMSASSR</sequence>
<evidence type="ECO:0000313" key="1">
    <source>
        <dbReference type="EMBL" id="ETW92424.1"/>
    </source>
</evidence>
<dbReference type="Proteomes" id="UP000019141">
    <property type="component" value="Unassembled WGS sequence"/>
</dbReference>
<dbReference type="EMBL" id="AZHW01001487">
    <property type="protein sequence ID" value="ETW92424.1"/>
    <property type="molecule type" value="Genomic_DNA"/>
</dbReference>
<gene>
    <name evidence="1" type="ORF">ETSY1_43685</name>
</gene>
<organism evidence="1 2">
    <name type="scientific">Entotheonella factor</name>
    <dbReference type="NCBI Taxonomy" id="1429438"/>
    <lineage>
        <taxon>Bacteria</taxon>
        <taxon>Pseudomonadati</taxon>
        <taxon>Nitrospinota/Tectimicrobiota group</taxon>
        <taxon>Candidatus Tectimicrobiota</taxon>
        <taxon>Candidatus Entotheonellia</taxon>
        <taxon>Candidatus Entotheonellales</taxon>
        <taxon>Candidatus Entotheonellaceae</taxon>
        <taxon>Candidatus Entotheonella</taxon>
    </lineage>
</organism>
<comment type="caution">
    <text evidence="1">The sequence shown here is derived from an EMBL/GenBank/DDBJ whole genome shotgun (WGS) entry which is preliminary data.</text>
</comment>
<evidence type="ECO:0000313" key="2">
    <source>
        <dbReference type="Proteomes" id="UP000019141"/>
    </source>
</evidence>
<reference evidence="1 2" key="1">
    <citation type="journal article" date="2014" name="Nature">
        <title>An environmental bacterial taxon with a large and distinct metabolic repertoire.</title>
        <authorList>
            <person name="Wilson M.C."/>
            <person name="Mori T."/>
            <person name="Ruckert C."/>
            <person name="Uria A.R."/>
            <person name="Helf M.J."/>
            <person name="Takada K."/>
            <person name="Gernert C."/>
            <person name="Steffens U.A."/>
            <person name="Heycke N."/>
            <person name="Schmitt S."/>
            <person name="Rinke C."/>
            <person name="Helfrich E.J."/>
            <person name="Brachmann A.O."/>
            <person name="Gurgui C."/>
            <person name="Wakimoto T."/>
            <person name="Kracht M."/>
            <person name="Crusemann M."/>
            <person name="Hentschel U."/>
            <person name="Abe I."/>
            <person name="Matsunaga S."/>
            <person name="Kalinowski J."/>
            <person name="Takeyama H."/>
            <person name="Piel J."/>
        </authorList>
    </citation>
    <scope>NUCLEOTIDE SEQUENCE [LARGE SCALE GENOMIC DNA]</scope>
    <source>
        <strain evidence="2">TSY1</strain>
    </source>
</reference>
<dbReference type="AlphaFoldDB" id="W4L3F3"/>
<keyword evidence="2" id="KW-1185">Reference proteome</keyword>